<feature type="coiled-coil region" evidence="1">
    <location>
        <begin position="1308"/>
        <end position="1459"/>
    </location>
</feature>
<organism evidence="3 4">
    <name type="scientific">Pararge aegeria aegeria</name>
    <dbReference type="NCBI Taxonomy" id="348720"/>
    <lineage>
        <taxon>Eukaryota</taxon>
        <taxon>Metazoa</taxon>
        <taxon>Ecdysozoa</taxon>
        <taxon>Arthropoda</taxon>
        <taxon>Hexapoda</taxon>
        <taxon>Insecta</taxon>
        <taxon>Pterygota</taxon>
        <taxon>Neoptera</taxon>
        <taxon>Endopterygota</taxon>
        <taxon>Lepidoptera</taxon>
        <taxon>Glossata</taxon>
        <taxon>Ditrysia</taxon>
        <taxon>Papilionoidea</taxon>
        <taxon>Nymphalidae</taxon>
        <taxon>Satyrinae</taxon>
        <taxon>Satyrini</taxon>
        <taxon>Parargina</taxon>
        <taxon>Pararge</taxon>
    </lineage>
</organism>
<feature type="coiled-coil region" evidence="1">
    <location>
        <begin position="76"/>
        <end position="103"/>
    </location>
</feature>
<accession>A0A8S4R9G2</accession>
<gene>
    <name evidence="3" type="primary">jg13182</name>
    <name evidence="3" type="ORF">PAEG_LOCUS11500</name>
</gene>
<feature type="region of interest" description="Disordered" evidence="2">
    <location>
        <begin position="1766"/>
        <end position="1790"/>
    </location>
</feature>
<dbReference type="Proteomes" id="UP000838756">
    <property type="component" value="Unassembled WGS sequence"/>
</dbReference>
<name>A0A8S4R9G2_9NEOP</name>
<evidence type="ECO:0000313" key="3">
    <source>
        <dbReference type="EMBL" id="CAH2233548.1"/>
    </source>
</evidence>
<dbReference type="EMBL" id="CAKXAJ010024979">
    <property type="protein sequence ID" value="CAH2233548.1"/>
    <property type="molecule type" value="Genomic_DNA"/>
</dbReference>
<feature type="region of interest" description="Disordered" evidence="2">
    <location>
        <begin position="149"/>
        <end position="175"/>
    </location>
</feature>
<feature type="coiled-coil region" evidence="1">
    <location>
        <begin position="2191"/>
        <end position="2218"/>
    </location>
</feature>
<feature type="coiled-coil region" evidence="1">
    <location>
        <begin position="2023"/>
        <end position="2057"/>
    </location>
</feature>
<sequence length="2326" mass="268149">MSFITKRERVFNEYDLFDLPARNEGKLKTYASCTDARAWSHFCSDKSEHLVEIIKRNNETVRPKYIPTDVIVNMLMSVKNAEIGRLKRKIEEFEQMISAYDQLDLTCEQKCDIASAHAAIKAANKELDDMCLDLDLSGYTEGIDSEAFETGKSRGDEPSRYGIIETGKSGGGEQTKIQGEEWSFDKEKVSTPRKVTKSSQAGPPCTCDASTSAHDPQVDEMQETIIYKDAKLSAMQNTIAVMEHDVCEPYCIYAHIYTALEKIFGTLCQNAKYKQYLDLLTAGKDTRGIDIKGKILFKMKVLEKFSLALIAPCSQEFSRASQDCSCLRAEVVTTFALTSAESQIPTLDNKRAQLVADIMENREMQEILSSESLCLKIEDDQFDECFGIDNCSIEVANLNRLKNLQANYDELLTCYDNLKHEKDCLYLRCQKIADLEHECDCLKNNLKEYNELWKEKEYYRKRSEDLDTLKENYYILSEETSNVETKLNAEQEINKIKCQTIDQLRNENLKLEKKISDVSVLFEKQKNGFICKLKECECKMMCQDQQIKSLSDQIDTLLEGDRNKVPPNEETLQSVQLIDEIESQKDQIKNLKDDLCCSEEEKQYLQEEFEKKLEVINELKLDVEDWKNRYEETLRSYNYLQMQVDELQGKNSLMNQELENKSNAIDNLNNIICSKSHEIGNLIDEVDHKNVENINLIKQIKNNQDSFDKNIALLKNEKKIAMSSIITAKEESIEFLKHFKDHDDRNKIRQSINNISDILNTHENIDDNIFIKEIELLRGTNLENINILYDENEQLKKTYDLAKKESLILEQKLINQDNLLATLEMLKQSHENILNEKETIQGELTKSISELEKLQNDFQVSTVKSQSLLDESEDIKEEHAALNIQYQKVLHERNMLQKSISDKDSEINILIHSLQSLKLENEQYLLKIQEIPKLQETSFDLKSKCEKLLSEKNTLQCDLNIKTKEINTLYDNVETKKEEIQRLQNQIKTQQSRELSASGSISNLRNENYNIQLNLDAVRNESVKLLDKIKKYEKLENQHKELQALHEQIQLENVNLQKEVIDLNKMLQENYSKKLEEALVRSREENISKACSLEDFYTDLKTEVEKLKQEKLKNHIEMKNVLEKLDESEYIITNLNEEILAREKKISTLENHINELQVEIIALQNDLKDVVESGEQLKELSYEKLDQTVKKIEAHQSRATHNMKLEFTKLQNENEKLEDQLSTTRLISEESFKETNMNVSLIKQLQNERELIISDIKQLEINSIGDSNLLPSKSSVNEVITSLHRIGKYIDSKNTSLEQTLLNIQASYQLLKSKAEEAKIIAENEQQKIIYEKEQAKKEREGIEKHLNHLKAKAKEEKVNYEKVIKDLEGEMLNQKLILDKINQSKESNISKLIEENQLLRVQCENYETDIKELEQKFQYESEQKSNNLGLIEKTNKALENKDKMIVTLQNQIDALKNKQTQPSCTQTEFVTIDNNCQTDKYEHEGSVQKSFLNANSMCENVKIINKNVDAFPISEISNEKKLLISQNISDPMGPSINEVQILTANIEPKIDFVKNIYLKYKIKRLSLGNLEQHSITGLQEATLSNGNDQGLIANNELFSVTQVPESFHSRNFPSQNFHSQLKLNNDSTIDNIKKLNSTKIAVGTTNDQYISPTSDLENYNPDFENIISIRDFKKENNSFHDSFPVREKDLFVIYKDSMYDGQKKIKKVRATGVKERARQGKANQLNVEETIYISANTSDNIEDDSIKQKLSINLPRVIDVSPSFMTSSDDDKKSLDSFGTPQLDSGTPKDAKNFELNFIFNDPKNVKDIFSEKTSIQQYFINHSENDIQSDGAKVEALVSKKTVFSNESNHNLPRIGAKILVLKNSINDSLDKQSEDFNVKSNYGLQYILNTMQNEINPNNMNKLNLIKPLRKSHSVETFINISESSRSKRLSPLKMSSSKFGTTSNYSPQFTNSVDRATLVKFDDIEDFENKIHKLTTALENIEKQYKKKIESVKMQYDSNVQCIINEHNHGVKSIQNLHEETLQDIKKIHENEVENLRSMSIEAMRKAEKLQVENRCLKSKFNYTQINLNNLTAEPSLIPSSDSKKRKCRCRVNSRTLTKTNVEAFNVKPKRKGHGPCTCSLDINISDTIRSIFEQVDVDQRKMAEQVYLKYIAKKILESNVEILDARELSFLHLEVCRTWKTKLNSAEAKQIKIDSLETELINKQRQTEKHMAEWDRKVAEEWQRLQEVSEAVCFSPNESRDISPTSPTTRISTAEKDVCSTCVGGRRSAGDLTSGQCAITSAWKRKRGKLETNRVRTLINTDLYCFIRSSYSTTCFSCHVK</sequence>
<feature type="coiled-coil region" evidence="1">
    <location>
        <begin position="1200"/>
        <end position="1262"/>
    </location>
</feature>
<proteinExistence type="predicted"/>
<evidence type="ECO:0000313" key="4">
    <source>
        <dbReference type="Proteomes" id="UP000838756"/>
    </source>
</evidence>
<feature type="compositionally biased region" description="Basic and acidic residues" evidence="2">
    <location>
        <begin position="149"/>
        <end position="159"/>
    </location>
</feature>
<dbReference type="PANTHER" id="PTHR45615:SF63">
    <property type="entry name" value="CHROMOSOME UNDETERMINED SCAFFOLD_10, WHOLE GENOME SHOTGUN SEQUENCE"/>
    <property type="match status" value="1"/>
</dbReference>
<evidence type="ECO:0000256" key="2">
    <source>
        <dbReference type="SAM" id="MobiDB-lite"/>
    </source>
</evidence>
<feature type="coiled-coil region" evidence="1">
    <location>
        <begin position="1968"/>
        <end position="1995"/>
    </location>
</feature>
<dbReference type="OrthoDB" id="10255522at2759"/>
<dbReference type="PANTHER" id="PTHR45615">
    <property type="entry name" value="MYOSIN HEAVY CHAIN, NON-MUSCLE"/>
    <property type="match status" value="1"/>
</dbReference>
<keyword evidence="1" id="KW-0175">Coiled coil</keyword>
<protein>
    <submittedName>
        <fullName evidence="3">Jg13182 protein</fullName>
    </submittedName>
</protein>
<feature type="coiled-coil region" evidence="1">
    <location>
        <begin position="785"/>
        <end position="857"/>
    </location>
</feature>
<feature type="coiled-coil region" evidence="1">
    <location>
        <begin position="966"/>
        <end position="1066"/>
    </location>
</feature>
<comment type="caution">
    <text evidence="3">The sequence shown here is derived from an EMBL/GenBank/DDBJ whole genome shotgun (WGS) entry which is preliminary data.</text>
</comment>
<feature type="coiled-coil region" evidence="1">
    <location>
        <begin position="401"/>
        <end position="452"/>
    </location>
</feature>
<reference evidence="3" key="1">
    <citation type="submission" date="2022-03" db="EMBL/GenBank/DDBJ databases">
        <authorList>
            <person name="Lindestad O."/>
        </authorList>
    </citation>
    <scope>NUCLEOTIDE SEQUENCE</scope>
</reference>
<feature type="coiled-coil region" evidence="1">
    <location>
        <begin position="494"/>
        <end position="671"/>
    </location>
</feature>
<feature type="region of interest" description="Disordered" evidence="2">
    <location>
        <begin position="192"/>
        <end position="213"/>
    </location>
</feature>
<evidence type="ECO:0000256" key="1">
    <source>
        <dbReference type="SAM" id="Coils"/>
    </source>
</evidence>
<keyword evidence="4" id="KW-1185">Reference proteome</keyword>
<feature type="coiled-coil region" evidence="1">
    <location>
        <begin position="1118"/>
        <end position="1173"/>
    </location>
</feature>